<dbReference type="GO" id="GO:0004654">
    <property type="term" value="F:polyribonucleotide nucleotidyltransferase activity"/>
    <property type="evidence" value="ECO:0007669"/>
    <property type="project" value="InterPro"/>
</dbReference>
<dbReference type="GO" id="GO:0000175">
    <property type="term" value="F:3'-5'-RNA exonuclease activity"/>
    <property type="evidence" value="ECO:0007669"/>
    <property type="project" value="TreeGrafter"/>
</dbReference>
<dbReference type="Pfam" id="PF01138">
    <property type="entry name" value="RNase_PH"/>
    <property type="match status" value="1"/>
</dbReference>
<dbReference type="InterPro" id="IPR001247">
    <property type="entry name" value="ExoRNase_PH_dom1"/>
</dbReference>
<protein>
    <recommendedName>
        <fullName evidence="2">Exoribonuclease phosphorolytic domain-containing protein</fullName>
    </recommendedName>
</protein>
<dbReference type="PANTHER" id="PTHR11252:SF0">
    <property type="entry name" value="POLYRIBONUCLEOTIDE NUCLEOTIDYLTRANSFERASE 1, MITOCHONDRIAL"/>
    <property type="match status" value="1"/>
</dbReference>
<evidence type="ECO:0000256" key="1">
    <source>
        <dbReference type="ARBA" id="ARBA00022884"/>
    </source>
</evidence>
<dbReference type="AlphaFoldDB" id="A0A1V4QIB1"/>
<dbReference type="SUPFAM" id="SSF54211">
    <property type="entry name" value="Ribosomal protein S5 domain 2-like"/>
    <property type="match status" value="1"/>
</dbReference>
<sequence length="71" mass="7889">MYSVELELGEKVLRLETGRLAKQAAGECLVSYGDTVLLVCVTYKQDVAEHIDFLPLIVDYRELSFAAGKIP</sequence>
<dbReference type="EMBL" id="MUKB01000012">
    <property type="protein sequence ID" value="OPX18466.1"/>
    <property type="molecule type" value="Genomic_DNA"/>
</dbReference>
<name>A0A1V4QIB1_UNCW3</name>
<dbReference type="Gene3D" id="3.30.230.70">
    <property type="entry name" value="GHMP Kinase, N-terminal domain"/>
    <property type="match status" value="1"/>
</dbReference>
<reference evidence="4" key="1">
    <citation type="submission" date="2017-01" db="EMBL/GenBank/DDBJ databases">
        <title>Novel pathways for hydrocarbon cycling and metabolic interdependencies in hydrothermal sediment communities.</title>
        <authorList>
            <person name="Dombrowski N."/>
            <person name="Seitz K."/>
            <person name="Teske A."/>
            <person name="Baker B."/>
        </authorList>
    </citation>
    <scope>NUCLEOTIDE SEQUENCE [LARGE SCALE GENOMIC DNA]</scope>
</reference>
<feature type="non-terminal residue" evidence="3">
    <location>
        <position position="71"/>
    </location>
</feature>
<feature type="domain" description="Exoribonuclease phosphorolytic" evidence="2">
    <location>
        <begin position="13"/>
        <end position="70"/>
    </location>
</feature>
<proteinExistence type="predicted"/>
<evidence type="ECO:0000313" key="3">
    <source>
        <dbReference type="EMBL" id="OPX18466.1"/>
    </source>
</evidence>
<evidence type="ECO:0000259" key="2">
    <source>
        <dbReference type="Pfam" id="PF01138"/>
    </source>
</evidence>
<comment type="caution">
    <text evidence="3">The sequence shown here is derived from an EMBL/GenBank/DDBJ whole genome shotgun (WGS) entry which is preliminary data.</text>
</comment>
<dbReference type="InterPro" id="IPR020568">
    <property type="entry name" value="Ribosomal_Su5_D2-typ_SF"/>
</dbReference>
<accession>A0A1V4QIB1</accession>
<dbReference type="GO" id="GO:0003723">
    <property type="term" value="F:RNA binding"/>
    <property type="evidence" value="ECO:0007669"/>
    <property type="project" value="UniProtKB-KW"/>
</dbReference>
<organism evidence="3 4">
    <name type="scientific">candidate division WOR-3 bacterium 4484_100</name>
    <dbReference type="NCBI Taxonomy" id="1936077"/>
    <lineage>
        <taxon>Bacteria</taxon>
        <taxon>Bacteria division WOR-3</taxon>
    </lineage>
</organism>
<dbReference type="InterPro" id="IPR027408">
    <property type="entry name" value="PNPase/RNase_PH_dom_sf"/>
</dbReference>
<dbReference type="InterPro" id="IPR012162">
    <property type="entry name" value="PNPase"/>
</dbReference>
<evidence type="ECO:0000313" key="4">
    <source>
        <dbReference type="Proteomes" id="UP000191663"/>
    </source>
</evidence>
<keyword evidence="1" id="KW-0694">RNA-binding</keyword>
<dbReference type="GO" id="GO:0006402">
    <property type="term" value="P:mRNA catabolic process"/>
    <property type="evidence" value="ECO:0007669"/>
    <property type="project" value="InterPro"/>
</dbReference>
<dbReference type="PANTHER" id="PTHR11252">
    <property type="entry name" value="POLYRIBONUCLEOTIDE NUCLEOTIDYLTRANSFERASE"/>
    <property type="match status" value="1"/>
</dbReference>
<dbReference type="GO" id="GO:0005829">
    <property type="term" value="C:cytosol"/>
    <property type="evidence" value="ECO:0007669"/>
    <property type="project" value="TreeGrafter"/>
</dbReference>
<gene>
    <name evidence="3" type="ORF">BXT86_00940</name>
</gene>
<dbReference type="Proteomes" id="UP000191663">
    <property type="component" value="Unassembled WGS sequence"/>
</dbReference>